<accession>A0A857MJB1</accession>
<proteinExistence type="predicted"/>
<evidence type="ECO:0000313" key="2">
    <source>
        <dbReference type="Proteomes" id="UP001059824"/>
    </source>
</evidence>
<reference evidence="1" key="1">
    <citation type="journal article" date="2021" name="Nat. Microbiol.">
        <title>Cocultivation of an ultrasmall environmental parasitic bacterium with lytic ability against bacteria associated with wastewater foams.</title>
        <authorList>
            <person name="Batinovic S."/>
            <person name="Rose J.J.A."/>
            <person name="Ratcliffe J."/>
            <person name="Seviour R.J."/>
            <person name="Petrovski S."/>
        </authorList>
    </citation>
    <scope>NUCLEOTIDE SEQUENCE</scope>
    <source>
        <strain evidence="1">JR1</strain>
    </source>
</reference>
<dbReference type="Gene3D" id="1.10.10.10">
    <property type="entry name" value="Winged helix-like DNA-binding domain superfamily/Winged helix DNA-binding domain"/>
    <property type="match status" value="1"/>
</dbReference>
<dbReference type="AlphaFoldDB" id="A0A857MJB1"/>
<dbReference type="SUPFAM" id="SSF46785">
    <property type="entry name" value="Winged helix' DNA-binding domain"/>
    <property type="match status" value="1"/>
</dbReference>
<keyword evidence="2" id="KW-1185">Reference proteome</keyword>
<dbReference type="InterPro" id="IPR036390">
    <property type="entry name" value="WH_DNA-bd_sf"/>
</dbReference>
<organism evidence="1 2">
    <name type="scientific">Candidatus Mycosynbacter amalyticus</name>
    <dbReference type="NCBI Taxonomy" id="2665156"/>
    <lineage>
        <taxon>Bacteria</taxon>
        <taxon>Candidatus Saccharimonadota</taxon>
        <taxon>Candidatus Saccharimonadota incertae sedis</taxon>
        <taxon>Candidatus Mycosynbacter</taxon>
    </lineage>
</organism>
<name>A0A857MJB1_9BACT</name>
<dbReference type="Proteomes" id="UP001059824">
    <property type="component" value="Chromosome"/>
</dbReference>
<dbReference type="InterPro" id="IPR036388">
    <property type="entry name" value="WH-like_DNA-bd_sf"/>
</dbReference>
<gene>
    <name evidence="1" type="ORF">GII36_02225</name>
</gene>
<dbReference type="RefSeq" id="WP_260764130.1">
    <property type="nucleotide sequence ID" value="NZ_CP045921.1"/>
</dbReference>
<dbReference type="EMBL" id="CP045921">
    <property type="protein sequence ID" value="QHN42664.1"/>
    <property type="molecule type" value="Genomic_DNA"/>
</dbReference>
<protein>
    <submittedName>
        <fullName evidence="1">Uncharacterized protein</fullName>
    </submittedName>
</protein>
<evidence type="ECO:0000313" key="1">
    <source>
        <dbReference type="EMBL" id="QHN42664.1"/>
    </source>
</evidence>
<sequence>MLDHHIQKAIVYALAFSDAMRFGELKPDELENKAFDYHLKKVVKAGLVEKTAEGLYRLTSEGKRVGISASRKQLERLDQARSTLLLAPRRASDGAWLLMRRKAQPLIGLRGFMNARPTAEQQIVRTAEQVCREQTGLAGMFVVHGDGYFRTYRGGELESFIHFTLLVCNDIQGELHQNSSLAEYYWDTDPDWLAPDMLPSTQTLRKMLAAPAGSSVDERFDI</sequence>
<dbReference type="KEGG" id="mama:GII36_02225"/>